<dbReference type="Proteomes" id="UP001320706">
    <property type="component" value="Unassembled WGS sequence"/>
</dbReference>
<organism evidence="1 2">
    <name type="scientific">Zalaria obscura</name>
    <dbReference type="NCBI Taxonomy" id="2024903"/>
    <lineage>
        <taxon>Eukaryota</taxon>
        <taxon>Fungi</taxon>
        <taxon>Dikarya</taxon>
        <taxon>Ascomycota</taxon>
        <taxon>Pezizomycotina</taxon>
        <taxon>Dothideomycetes</taxon>
        <taxon>Dothideomycetidae</taxon>
        <taxon>Dothideales</taxon>
        <taxon>Zalariaceae</taxon>
        <taxon>Zalaria</taxon>
    </lineage>
</organism>
<sequence>MDLQSPPPKTQRSSQNLPADELPEREIRKIARDEIHRYRRVERLVESHPHAYAYKARKGSDEAPSGRTSPSLPPAKAQSTGPPRLSTPGTAQPTLKSRAPTQTANTASRFGRHETIEQSEEESRFAKAQSDRKSKPSATELYNPPTTRGRSRESRPWPFGKPAASSAHNCSQKNTVKEGGKSQHERYVEEIRIIRERSITPPQSRTRYEPPKSDIDPGSSVSNRPPRGRSPRRERSPDLVRRVVYVNKRERTSPVNPPVAPKPPAPVGRSSTQAHIRSGGGPISQREVIERQEIIERLPVDDDHSFQDRASHMDILSARSPSPIRRRNASSQAERGQSTAETIAPDTERKSQRINSERSRVSSLYTMQNRQSKPRTSYVELKEEQTETAPSRGNIVHERGDRVRAIYGRSVPGETASRVASRGQTELPNSRETQASGTRSERPLPVSTHDEAHVGAGIAPPPPLSRPSNGASSAPYSKAEFRSVKAVEPSGVSRSSLPHHTELRSAALQPRSRVEQRESSDTIQPYSSISQRISGYNAIGRAEVTIPGSVSARDNENRRSQGEASCKGGDRLVHEKRTRHREAISPYRERIIDERLVTSRPISPSEERKLMQAARRPASGRSVQEPRGRRPERDDQGRPAPRLRSILRGASSSSRERERRFAPEGYPGHISFASQDDVKVISPPDTTSTPSQVSNVTEGMSKLRQRERAWIDGAVKSRGDQPTYYYEREREVTRGRAGRDTTFDKHEEDVPIPRERRLTRALSESPSREGSLRTRSTQGSEEIYDPYGPYRPNGAATESMEVLTHSRVSERSGRETGTARWTQPQTGTEIYDYAEHRKDDALEELRRTPNAKRYVDVREVQDEQGRWIEVEETVVVPP</sequence>
<dbReference type="EMBL" id="JAMKPW020000011">
    <property type="protein sequence ID" value="KAK8213262.1"/>
    <property type="molecule type" value="Genomic_DNA"/>
</dbReference>
<proteinExistence type="predicted"/>
<evidence type="ECO:0000313" key="2">
    <source>
        <dbReference type="Proteomes" id="UP001320706"/>
    </source>
</evidence>
<keyword evidence="2" id="KW-1185">Reference proteome</keyword>
<evidence type="ECO:0000313" key="1">
    <source>
        <dbReference type="EMBL" id="KAK8213262.1"/>
    </source>
</evidence>
<reference evidence="1" key="1">
    <citation type="submission" date="2024-02" db="EMBL/GenBank/DDBJ databases">
        <title>Metagenome Assembled Genome of Zalaria obscura JY119.</title>
        <authorList>
            <person name="Vighnesh L."/>
            <person name="Jagadeeshwari U."/>
            <person name="Venkata Ramana C."/>
            <person name="Sasikala C."/>
        </authorList>
    </citation>
    <scope>NUCLEOTIDE SEQUENCE</scope>
    <source>
        <strain evidence="1">JY119</strain>
    </source>
</reference>
<gene>
    <name evidence="1" type="ORF">M8818_002560</name>
</gene>
<comment type="caution">
    <text evidence="1">The sequence shown here is derived from an EMBL/GenBank/DDBJ whole genome shotgun (WGS) entry which is preliminary data.</text>
</comment>
<accession>A0ACC3SH43</accession>
<protein>
    <submittedName>
        <fullName evidence="1">Uncharacterized protein</fullName>
    </submittedName>
</protein>
<name>A0ACC3SH43_9PEZI</name>